<keyword evidence="5" id="KW-1185">Reference proteome</keyword>
<feature type="DNA-binding region" description="H-T-H motif" evidence="2">
    <location>
        <begin position="33"/>
        <end position="52"/>
    </location>
</feature>
<reference evidence="4 5" key="1">
    <citation type="submission" date="2022-03" db="EMBL/GenBank/DDBJ databases">
        <title>Draft genome sequence of Furfurilactobacillus curtus JCM 31185.</title>
        <authorList>
            <person name="Suzuki S."/>
            <person name="Endo A."/>
            <person name="Kajikawa A."/>
        </authorList>
    </citation>
    <scope>NUCLEOTIDE SEQUENCE [LARGE SCALE GENOMIC DNA]</scope>
    <source>
        <strain evidence="4 5">JCM 31185</strain>
    </source>
</reference>
<protein>
    <submittedName>
        <fullName evidence="4">TetR family transcriptional regulator</fullName>
    </submittedName>
</protein>
<dbReference type="Pfam" id="PF14278">
    <property type="entry name" value="TetR_C_8"/>
    <property type="match status" value="1"/>
</dbReference>
<dbReference type="InterPro" id="IPR050624">
    <property type="entry name" value="HTH-type_Tx_Regulator"/>
</dbReference>
<name>A0ABQ5JL70_9LACO</name>
<evidence type="ECO:0000313" key="4">
    <source>
        <dbReference type="EMBL" id="GKT04865.1"/>
    </source>
</evidence>
<sequence length="220" mass="25173">MAKHLDPRVIKTRSSLKDALINLMQQYKIENISVQKITETAHITRGTFYLHYKDKRDFIASAMTEILDDFFNAVMIDSTGRLPMITTSTQVTQLFSVNAAFSYIETEANMFNVLLNTQANGVFEYQLITRLTKALERFHDQLKSDFLEINVPENIQIAFIVSAYIGLVKNWLADGLIYTPHYMTSSIQKMTALISHDPQKLTFSDFFFTQADFVPHPAAN</sequence>
<evidence type="ECO:0000313" key="5">
    <source>
        <dbReference type="Proteomes" id="UP001628078"/>
    </source>
</evidence>
<accession>A0ABQ5JL70</accession>
<comment type="caution">
    <text evidence="4">The sequence shown here is derived from an EMBL/GenBank/DDBJ whole genome shotgun (WGS) entry which is preliminary data.</text>
</comment>
<dbReference type="PANTHER" id="PTHR43479">
    <property type="entry name" value="ACREF/ENVCD OPERON REPRESSOR-RELATED"/>
    <property type="match status" value="1"/>
</dbReference>
<dbReference type="SUPFAM" id="SSF46689">
    <property type="entry name" value="Homeodomain-like"/>
    <property type="match status" value="1"/>
</dbReference>
<keyword evidence="1 2" id="KW-0238">DNA-binding</keyword>
<evidence type="ECO:0000256" key="1">
    <source>
        <dbReference type="ARBA" id="ARBA00023125"/>
    </source>
</evidence>
<dbReference type="Pfam" id="PF00440">
    <property type="entry name" value="TetR_N"/>
    <property type="match status" value="1"/>
</dbReference>
<dbReference type="RefSeq" id="WP_407882117.1">
    <property type="nucleotide sequence ID" value="NZ_BQXO01000001.1"/>
</dbReference>
<evidence type="ECO:0000259" key="3">
    <source>
        <dbReference type="PROSITE" id="PS50977"/>
    </source>
</evidence>
<dbReference type="PANTHER" id="PTHR43479:SF7">
    <property type="entry name" value="TETR-FAMILY TRANSCRIPTIONAL REGULATOR"/>
    <property type="match status" value="1"/>
</dbReference>
<dbReference type="EMBL" id="BQXO01000001">
    <property type="protein sequence ID" value="GKT04865.1"/>
    <property type="molecule type" value="Genomic_DNA"/>
</dbReference>
<dbReference type="InterPro" id="IPR039532">
    <property type="entry name" value="TetR_C_Firmicutes"/>
</dbReference>
<feature type="domain" description="HTH tetR-type" evidence="3">
    <location>
        <begin position="10"/>
        <end position="70"/>
    </location>
</feature>
<dbReference type="Gene3D" id="1.10.357.10">
    <property type="entry name" value="Tetracycline Repressor, domain 2"/>
    <property type="match status" value="1"/>
</dbReference>
<gene>
    <name evidence="4" type="ORF">JCM31185_01540</name>
</gene>
<dbReference type="PROSITE" id="PS50977">
    <property type="entry name" value="HTH_TETR_2"/>
    <property type="match status" value="1"/>
</dbReference>
<organism evidence="4 5">
    <name type="scientific">Furfurilactobacillus curtus</name>
    <dbReference type="NCBI Taxonomy" id="1746200"/>
    <lineage>
        <taxon>Bacteria</taxon>
        <taxon>Bacillati</taxon>
        <taxon>Bacillota</taxon>
        <taxon>Bacilli</taxon>
        <taxon>Lactobacillales</taxon>
        <taxon>Lactobacillaceae</taxon>
        <taxon>Furfurilactobacillus</taxon>
    </lineage>
</organism>
<dbReference type="InterPro" id="IPR009057">
    <property type="entry name" value="Homeodomain-like_sf"/>
</dbReference>
<dbReference type="InterPro" id="IPR001647">
    <property type="entry name" value="HTH_TetR"/>
</dbReference>
<evidence type="ECO:0000256" key="2">
    <source>
        <dbReference type="PROSITE-ProRule" id="PRU00335"/>
    </source>
</evidence>
<dbReference type="Proteomes" id="UP001628078">
    <property type="component" value="Unassembled WGS sequence"/>
</dbReference>
<proteinExistence type="predicted"/>